<feature type="transmembrane region" description="Helical" evidence="1">
    <location>
        <begin position="38"/>
        <end position="58"/>
    </location>
</feature>
<sequence>MMLSLFLLLALANGVMVSLSRSFNGALAANKGALQASLLNHLLGFLLLTLVLAVYTLFQGGAVWQLQATPAYTWLGGVIGALFVATSSWALARLGAMACALLVISGQMLTGVWLDSLSRELGWQAWLGAALILAGVILQRLAAKAQTRRVGSGLDAADVKA</sequence>
<feature type="transmembrane region" description="Helical" evidence="1">
    <location>
        <begin position="70"/>
        <end position="103"/>
    </location>
</feature>
<dbReference type="PANTHER" id="PTHR34821">
    <property type="entry name" value="INNER MEMBRANE PROTEIN YDCZ"/>
    <property type="match status" value="1"/>
</dbReference>
<dbReference type="GeneID" id="93811050"/>
<feature type="transmembrane region" description="Helical" evidence="1">
    <location>
        <begin position="123"/>
        <end position="142"/>
    </location>
</feature>
<dbReference type="GO" id="GO:0005886">
    <property type="term" value="C:plasma membrane"/>
    <property type="evidence" value="ECO:0007669"/>
    <property type="project" value="TreeGrafter"/>
</dbReference>
<dbReference type="PANTHER" id="PTHR34821:SF2">
    <property type="entry name" value="INNER MEMBRANE PROTEIN YDCZ"/>
    <property type="match status" value="1"/>
</dbReference>
<dbReference type="RefSeq" id="WP_223828871.1">
    <property type="nucleotide sequence ID" value="NZ_AP024609.1"/>
</dbReference>
<name>A0AAD1KD61_9GAMM</name>
<proteinExistence type="predicted"/>
<organism evidence="2 3">
    <name type="scientific">Shewanella algae</name>
    <dbReference type="NCBI Taxonomy" id="38313"/>
    <lineage>
        <taxon>Bacteria</taxon>
        <taxon>Pseudomonadati</taxon>
        <taxon>Pseudomonadota</taxon>
        <taxon>Gammaproteobacteria</taxon>
        <taxon>Alteromonadales</taxon>
        <taxon>Shewanellaceae</taxon>
        <taxon>Shewanella</taxon>
    </lineage>
</organism>
<reference evidence="2" key="1">
    <citation type="submission" date="2021-05" db="EMBL/GenBank/DDBJ databases">
        <title>Molecular characterization for Shewanella algae harboring chromosomal blaOXA-55-like strains isolated from clinical and environment sample.</title>
        <authorList>
            <person name="Ohama Y."/>
            <person name="Aoki K."/>
            <person name="Harada S."/>
            <person name="Moriya K."/>
            <person name="Ishii Y."/>
            <person name="Tateda K."/>
        </authorList>
    </citation>
    <scope>NUCLEOTIDE SEQUENCE</scope>
    <source>
        <strain evidence="2">TUM17379</strain>
    </source>
</reference>
<evidence type="ECO:0000256" key="1">
    <source>
        <dbReference type="SAM" id="Phobius"/>
    </source>
</evidence>
<dbReference type="EMBL" id="AP024613">
    <property type="protein sequence ID" value="BCV46915.1"/>
    <property type="molecule type" value="Genomic_DNA"/>
</dbReference>
<evidence type="ECO:0000313" key="2">
    <source>
        <dbReference type="EMBL" id="BCV46915.1"/>
    </source>
</evidence>
<evidence type="ECO:0000313" key="3">
    <source>
        <dbReference type="Proteomes" id="UP000825078"/>
    </source>
</evidence>
<evidence type="ECO:0008006" key="4">
    <source>
        <dbReference type="Google" id="ProtNLM"/>
    </source>
</evidence>
<protein>
    <recommendedName>
        <fullName evidence="4">DMT family transporter</fullName>
    </recommendedName>
</protein>
<keyword evidence="1" id="KW-0472">Membrane</keyword>
<dbReference type="AlphaFoldDB" id="A0AAD1KD61"/>
<dbReference type="Pfam" id="PF04657">
    <property type="entry name" value="DMT_YdcZ"/>
    <property type="match status" value="1"/>
</dbReference>
<accession>A0AAD1KD61</accession>
<dbReference type="Proteomes" id="UP000825078">
    <property type="component" value="Chromosome"/>
</dbReference>
<keyword evidence="1" id="KW-1133">Transmembrane helix</keyword>
<gene>
    <name evidence="2" type="ORF">TUM17379_39330</name>
</gene>
<dbReference type="InterPro" id="IPR006750">
    <property type="entry name" value="YdcZ"/>
</dbReference>
<keyword evidence="1" id="KW-0812">Transmembrane</keyword>